<evidence type="ECO:0000256" key="1">
    <source>
        <dbReference type="RuleBase" id="RU363044"/>
    </source>
</evidence>
<dbReference type="SUPFAM" id="SSF52540">
    <property type="entry name" value="P-loop containing nucleoside triphosphate hydrolases"/>
    <property type="match status" value="1"/>
</dbReference>
<dbReference type="Pfam" id="PF05970">
    <property type="entry name" value="PIF1"/>
    <property type="match status" value="1"/>
</dbReference>
<dbReference type="EC" id="5.6.2.3" evidence="1"/>
<comment type="catalytic activity">
    <reaction evidence="1">
        <text>ATP + H2O = ADP + phosphate + H(+)</text>
        <dbReference type="Rhea" id="RHEA:13065"/>
        <dbReference type="ChEBI" id="CHEBI:15377"/>
        <dbReference type="ChEBI" id="CHEBI:15378"/>
        <dbReference type="ChEBI" id="CHEBI:30616"/>
        <dbReference type="ChEBI" id="CHEBI:43474"/>
        <dbReference type="ChEBI" id="CHEBI:456216"/>
        <dbReference type="EC" id="5.6.2.3"/>
    </reaction>
</comment>
<keyword evidence="1" id="KW-0234">DNA repair</keyword>
<dbReference type="GO" id="GO:0000723">
    <property type="term" value="P:telomere maintenance"/>
    <property type="evidence" value="ECO:0007669"/>
    <property type="project" value="InterPro"/>
</dbReference>
<proteinExistence type="inferred from homology"/>
<evidence type="ECO:0000313" key="4">
    <source>
        <dbReference type="Proteomes" id="UP000237438"/>
    </source>
</evidence>
<accession>A0A2S4PI37</accession>
<dbReference type="PANTHER" id="PTHR10492:SF57">
    <property type="entry name" value="ATP-DEPENDENT DNA HELICASE"/>
    <property type="match status" value="1"/>
</dbReference>
<keyword evidence="1" id="KW-0547">Nucleotide-binding</keyword>
<protein>
    <recommendedName>
        <fullName evidence="1">ATP-dependent DNA helicase</fullName>
        <ecNumber evidence="1">5.6.2.3</ecNumber>
    </recommendedName>
</protein>
<comment type="caution">
    <text evidence="3">The sequence shown here is derived from an EMBL/GenBank/DDBJ whole genome shotgun (WGS) entry which is preliminary data.</text>
</comment>
<keyword evidence="4" id="KW-1185">Reference proteome</keyword>
<dbReference type="InterPro" id="IPR027417">
    <property type="entry name" value="P-loop_NTPase"/>
</dbReference>
<evidence type="ECO:0000259" key="2">
    <source>
        <dbReference type="Pfam" id="PF05970"/>
    </source>
</evidence>
<dbReference type="GO" id="GO:0006281">
    <property type="term" value="P:DNA repair"/>
    <property type="evidence" value="ECO:0007669"/>
    <property type="project" value="UniProtKB-KW"/>
</dbReference>
<dbReference type="OrthoDB" id="3366231at2759"/>
<dbReference type="AlphaFoldDB" id="A0A2S4PI37"/>
<keyword evidence="1" id="KW-0378">Hydrolase</keyword>
<dbReference type="Gene3D" id="3.40.50.300">
    <property type="entry name" value="P-loop containing nucleotide triphosphate hydrolases"/>
    <property type="match status" value="1"/>
</dbReference>
<organism evidence="3 4">
    <name type="scientific">Erysiphe pulchra</name>
    <dbReference type="NCBI Taxonomy" id="225359"/>
    <lineage>
        <taxon>Eukaryota</taxon>
        <taxon>Fungi</taxon>
        <taxon>Dikarya</taxon>
        <taxon>Ascomycota</taxon>
        <taxon>Pezizomycotina</taxon>
        <taxon>Leotiomycetes</taxon>
        <taxon>Erysiphales</taxon>
        <taxon>Erysiphaceae</taxon>
        <taxon>Erysiphe</taxon>
    </lineage>
</organism>
<keyword evidence="1" id="KW-0067">ATP-binding</keyword>
<evidence type="ECO:0000313" key="3">
    <source>
        <dbReference type="EMBL" id="POS81702.1"/>
    </source>
</evidence>
<name>A0A2S4PI37_9PEZI</name>
<keyword evidence="1" id="KW-0347">Helicase</keyword>
<dbReference type="GO" id="GO:0005524">
    <property type="term" value="F:ATP binding"/>
    <property type="evidence" value="ECO:0007669"/>
    <property type="project" value="UniProtKB-KW"/>
</dbReference>
<sequence>MLLTVKRGAQSYRDLFTVNGTYYEHPSAACRALGLTFDDSEWFALFDEVRDTSTANSLRQTFAAGLAHSVIINPQSIWDRYKAAFTDDCLYRIRSLGDRLNPPPSEWNEEQCRFDYGLWLFRENLRDHNLDWTTARLAGSVHRWIISEDNPLIVEALNVDRVAEGTIHADNVEALSPGQRMAYDTITNAIDSGSRPNTFFVQGPAGTGKIVLCVASSGISALLLPNGRTAHSMFRIPIECTAESTCSISGQSPLASLIKNTALIIWDEVTMQLKHNFGAVHRTLQDLTGNATDLFGGIPVVLGGDFAQIL</sequence>
<gene>
    <name evidence="3" type="ORF">EPUL_005570</name>
</gene>
<dbReference type="InterPro" id="IPR010285">
    <property type="entry name" value="DNA_helicase_pif1-like_DEAD"/>
</dbReference>
<comment type="cofactor">
    <cofactor evidence="1">
        <name>Mg(2+)</name>
        <dbReference type="ChEBI" id="CHEBI:18420"/>
    </cofactor>
</comment>
<dbReference type="EMBL" id="PEDP01009199">
    <property type="protein sequence ID" value="POS81702.1"/>
    <property type="molecule type" value="Genomic_DNA"/>
</dbReference>
<comment type="similarity">
    <text evidence="1">Belongs to the helicase family.</text>
</comment>
<keyword evidence="1" id="KW-0227">DNA damage</keyword>
<keyword evidence="1" id="KW-0233">DNA recombination</keyword>
<reference evidence="3 4" key="1">
    <citation type="submission" date="2017-10" db="EMBL/GenBank/DDBJ databases">
        <title>Development of genomic resources for the powdery mildew, Erysiphe pulchra.</title>
        <authorList>
            <person name="Wadl P.A."/>
            <person name="Mack B.M."/>
            <person name="Moore G."/>
            <person name="Beltz S.B."/>
        </authorList>
    </citation>
    <scope>NUCLEOTIDE SEQUENCE [LARGE SCALE GENOMIC DNA]</scope>
    <source>
        <strain evidence="3">Cflorida</strain>
    </source>
</reference>
<feature type="non-terminal residue" evidence="3">
    <location>
        <position position="310"/>
    </location>
</feature>
<dbReference type="Proteomes" id="UP000237438">
    <property type="component" value="Unassembled WGS sequence"/>
</dbReference>
<feature type="domain" description="DNA helicase Pif1-like DEAD-box helicase" evidence="2">
    <location>
        <begin position="175"/>
        <end position="310"/>
    </location>
</feature>
<dbReference type="GO" id="GO:0043139">
    <property type="term" value="F:5'-3' DNA helicase activity"/>
    <property type="evidence" value="ECO:0007669"/>
    <property type="project" value="UniProtKB-EC"/>
</dbReference>
<dbReference type="GO" id="GO:0006310">
    <property type="term" value="P:DNA recombination"/>
    <property type="evidence" value="ECO:0007669"/>
    <property type="project" value="UniProtKB-KW"/>
</dbReference>
<dbReference type="PANTHER" id="PTHR10492">
    <property type="match status" value="1"/>
</dbReference>
<dbReference type="GO" id="GO:0016887">
    <property type="term" value="F:ATP hydrolysis activity"/>
    <property type="evidence" value="ECO:0007669"/>
    <property type="project" value="RHEA"/>
</dbReference>